<evidence type="ECO:0000313" key="2">
    <source>
        <dbReference type="EMBL" id="MFD1052526.1"/>
    </source>
</evidence>
<gene>
    <name evidence="2" type="ORF">ACFQ1S_46510</name>
</gene>
<reference evidence="3" key="1">
    <citation type="journal article" date="2019" name="Int. J. Syst. Evol. Microbiol.">
        <title>The Global Catalogue of Microorganisms (GCM) 10K type strain sequencing project: providing services to taxonomists for standard genome sequencing and annotation.</title>
        <authorList>
            <consortium name="The Broad Institute Genomics Platform"/>
            <consortium name="The Broad Institute Genome Sequencing Center for Infectious Disease"/>
            <person name="Wu L."/>
            <person name="Ma J."/>
        </authorList>
    </citation>
    <scope>NUCLEOTIDE SEQUENCE [LARGE SCALE GENOMIC DNA]</scope>
    <source>
        <strain evidence="3">JCM 31486</strain>
    </source>
</reference>
<name>A0ABW3MPR3_9PSEU</name>
<sequence length="110" mass="12186">SANWQCFGAPAALFCYIDRDMGSPQWSDVGMFLQTTMLLLRAEGLHSCPQMAWAKYHRTVAEIVSPPAGLMLFCGMSIGYDDPTVNEPRTGRAPLMETVTFLRDEDLAVP</sequence>
<feature type="non-terminal residue" evidence="2">
    <location>
        <position position="1"/>
    </location>
</feature>
<dbReference type="Gene3D" id="3.40.109.10">
    <property type="entry name" value="NADH Oxidase"/>
    <property type="match status" value="1"/>
</dbReference>
<dbReference type="Pfam" id="PF00881">
    <property type="entry name" value="Nitroreductase"/>
    <property type="match status" value="1"/>
</dbReference>
<protein>
    <submittedName>
        <fullName evidence="2">Nitroreductase family protein</fullName>
    </submittedName>
</protein>
<keyword evidence="3" id="KW-1185">Reference proteome</keyword>
<dbReference type="InterPro" id="IPR029479">
    <property type="entry name" value="Nitroreductase"/>
</dbReference>
<evidence type="ECO:0000313" key="3">
    <source>
        <dbReference type="Proteomes" id="UP001597045"/>
    </source>
</evidence>
<organism evidence="2 3">
    <name type="scientific">Kibdelosporangium lantanae</name>
    <dbReference type="NCBI Taxonomy" id="1497396"/>
    <lineage>
        <taxon>Bacteria</taxon>
        <taxon>Bacillati</taxon>
        <taxon>Actinomycetota</taxon>
        <taxon>Actinomycetes</taxon>
        <taxon>Pseudonocardiales</taxon>
        <taxon>Pseudonocardiaceae</taxon>
        <taxon>Kibdelosporangium</taxon>
    </lineage>
</organism>
<accession>A0ABW3MPR3</accession>
<dbReference type="SUPFAM" id="SSF55469">
    <property type="entry name" value="FMN-dependent nitroreductase-like"/>
    <property type="match status" value="1"/>
</dbReference>
<proteinExistence type="predicted"/>
<dbReference type="InterPro" id="IPR000415">
    <property type="entry name" value="Nitroreductase-like"/>
</dbReference>
<dbReference type="Proteomes" id="UP001597045">
    <property type="component" value="Unassembled WGS sequence"/>
</dbReference>
<feature type="domain" description="Nitroreductase" evidence="1">
    <location>
        <begin position="9"/>
        <end position="80"/>
    </location>
</feature>
<evidence type="ECO:0000259" key="1">
    <source>
        <dbReference type="Pfam" id="PF00881"/>
    </source>
</evidence>
<dbReference type="EMBL" id="JBHTIS010004496">
    <property type="protein sequence ID" value="MFD1052526.1"/>
    <property type="molecule type" value="Genomic_DNA"/>
</dbReference>
<comment type="caution">
    <text evidence="2">The sequence shown here is derived from an EMBL/GenBank/DDBJ whole genome shotgun (WGS) entry which is preliminary data.</text>
</comment>